<dbReference type="OrthoDB" id="9877324at2759"/>
<accession>A0A665WUD3</accession>
<dbReference type="GO" id="GO:0030368">
    <property type="term" value="F:interleukin-17 receptor activity"/>
    <property type="evidence" value="ECO:0007669"/>
    <property type="project" value="InterPro"/>
</dbReference>
<protein>
    <recommendedName>
        <fullName evidence="3">Interleukin-17 receptor C/E N-terminal domain-containing protein</fullName>
    </recommendedName>
</protein>
<evidence type="ECO:0000256" key="2">
    <source>
        <dbReference type="SAM" id="Phobius"/>
    </source>
</evidence>
<dbReference type="InterPro" id="IPR039465">
    <property type="entry name" value="IL-17_rcpt-like"/>
</dbReference>
<dbReference type="PANTHER" id="PTHR15583">
    <property type="entry name" value="INTERLEUKIN-17 RECEPTOR"/>
    <property type="match status" value="1"/>
</dbReference>
<dbReference type="GeneID" id="115036801"/>
<name>A0A665WUD3_ECHNA</name>
<gene>
    <name evidence="4" type="primary">il17rel</name>
</gene>
<dbReference type="CTD" id="400935"/>
<reference evidence="4" key="1">
    <citation type="submission" date="2021-04" db="EMBL/GenBank/DDBJ databases">
        <authorList>
            <consortium name="Wellcome Sanger Institute Data Sharing"/>
        </authorList>
    </citation>
    <scope>NUCLEOTIDE SEQUENCE [LARGE SCALE GENOMIC DNA]</scope>
</reference>
<keyword evidence="2" id="KW-0812">Transmembrane</keyword>
<dbReference type="RefSeq" id="XP_029351012.1">
    <property type="nucleotide sequence ID" value="XM_029495152.1"/>
</dbReference>
<feature type="transmembrane region" description="Helical" evidence="2">
    <location>
        <begin position="489"/>
        <end position="514"/>
    </location>
</feature>
<sequence length="569" mass="63571">MDYRTRRSRGTEQLQYWTMRQILLVALFMHHRCLDLNGAAAETTELERIDSCGTRCSQGLQCKTKPSYFLPTQRQCSPEALNTSVSHNISLSTVMSCEGRQKCSLHLRVKTVLQLNESINGLYICTVTVGMMQNCQTVSFTRSSRARVSGQQVEVVNDCTEVSPSQRVQVTVITMFSSCSNSWTSTYKVPECTKEDLRRHVTECITGRISYNIKPERKELSITVSDMLEDHNYNLRLCYKGFICVGTGASTVIKKEEPVKTSTLVYSRPLPCLCIEGWSAVTDAPRVRVCPFKDHLKELWFGITFDPEEETLSWEPRCPVTAVVALCQIREGDICEDLPHASQNVSRNKITFTEVDPHPQLCVKFTVGSQSWTRCPFAHGKFKAWELVVSGQLGHEEVTIMSGIAATFSVALCVKSPGTDAYQITKTHTVHVEKNKGVGLNLAEDLCNSCVQVRRLGVKFAAKVIHCVQRCNQTPLLNDVIGSQASWDLTWVVAPAGVCLAAVIIFALVLHVMLTVYRRMKQKRNEDEKQKDPACDCVVPVLQSHLDGGILTPHQLLCGNTEKANLISE</sequence>
<keyword evidence="2" id="KW-0472">Membrane</keyword>
<organism evidence="4 5">
    <name type="scientific">Echeneis naucrates</name>
    <name type="common">Live sharksucker</name>
    <dbReference type="NCBI Taxonomy" id="173247"/>
    <lineage>
        <taxon>Eukaryota</taxon>
        <taxon>Metazoa</taxon>
        <taxon>Chordata</taxon>
        <taxon>Craniata</taxon>
        <taxon>Vertebrata</taxon>
        <taxon>Euteleostomi</taxon>
        <taxon>Actinopterygii</taxon>
        <taxon>Neopterygii</taxon>
        <taxon>Teleostei</taxon>
        <taxon>Neoteleostei</taxon>
        <taxon>Acanthomorphata</taxon>
        <taxon>Carangaria</taxon>
        <taxon>Carangiformes</taxon>
        <taxon>Echeneidae</taxon>
        <taxon>Echeneis</taxon>
    </lineage>
</organism>
<dbReference type="AlphaFoldDB" id="A0A665WUD3"/>
<dbReference type="InterPro" id="IPR027841">
    <property type="entry name" value="IL-17_rcpt_C/E_N"/>
</dbReference>
<dbReference type="Proteomes" id="UP000472264">
    <property type="component" value="Chromosome 23"/>
</dbReference>
<dbReference type="Pfam" id="PF15037">
    <property type="entry name" value="IL17_R_N"/>
    <property type="match status" value="1"/>
</dbReference>
<keyword evidence="1" id="KW-0732">Signal</keyword>
<evidence type="ECO:0000313" key="5">
    <source>
        <dbReference type="Proteomes" id="UP000472264"/>
    </source>
</evidence>
<dbReference type="Ensembl" id="ENSENLT00000048490.1">
    <property type="protein sequence ID" value="ENSENLP00000047350.1"/>
    <property type="gene ID" value="ENSENLG00000020032.1"/>
</dbReference>
<evidence type="ECO:0000313" key="4">
    <source>
        <dbReference type="Ensembl" id="ENSENLP00000047350.1"/>
    </source>
</evidence>
<feature type="domain" description="Interleukin-17 receptor C/E N-terminal" evidence="3">
    <location>
        <begin position="133"/>
        <end position="389"/>
    </location>
</feature>
<keyword evidence="5" id="KW-1185">Reference proteome</keyword>
<dbReference type="InParanoid" id="A0A665WUD3"/>
<evidence type="ECO:0000256" key="1">
    <source>
        <dbReference type="ARBA" id="ARBA00022729"/>
    </source>
</evidence>
<keyword evidence="2" id="KW-1133">Transmembrane helix</keyword>
<evidence type="ECO:0000259" key="3">
    <source>
        <dbReference type="Pfam" id="PF15037"/>
    </source>
</evidence>
<dbReference type="OMA" id="CSQGLQC"/>
<reference evidence="4" key="3">
    <citation type="submission" date="2025-09" db="UniProtKB">
        <authorList>
            <consortium name="Ensembl"/>
        </authorList>
    </citation>
    <scope>IDENTIFICATION</scope>
</reference>
<dbReference type="PANTHER" id="PTHR15583:SF10">
    <property type="entry name" value="INTERLEUKIN-17 RECEPTOR E-LIKE-RELATED"/>
    <property type="match status" value="1"/>
</dbReference>
<proteinExistence type="predicted"/>
<reference evidence="4" key="2">
    <citation type="submission" date="2025-08" db="UniProtKB">
        <authorList>
            <consortium name="Ensembl"/>
        </authorList>
    </citation>
    <scope>IDENTIFICATION</scope>
</reference>